<gene>
    <name evidence="1" type="ORF">ATN88_16760</name>
</gene>
<evidence type="ECO:0000313" key="1">
    <source>
        <dbReference type="EMBL" id="KXF83519.1"/>
    </source>
</evidence>
<reference evidence="1 2" key="1">
    <citation type="submission" date="2015-11" db="EMBL/GenBank/DDBJ databases">
        <title>Genomic Taxonomy of the Vibrionaceae.</title>
        <authorList>
            <person name="Gomez-Gil B."/>
            <person name="Enciso-Ibarra J."/>
        </authorList>
    </citation>
    <scope>NUCLEOTIDE SEQUENCE [LARGE SCALE GENOMIC DNA]</scope>
    <source>
        <strain evidence="1 2">CAIM 912</strain>
    </source>
</reference>
<dbReference type="STRING" id="294935.ATN88_16760"/>
<dbReference type="RefSeq" id="WP_067409811.1">
    <property type="nucleotide sequence ID" value="NZ_LNTY01000004.1"/>
</dbReference>
<protein>
    <submittedName>
        <fullName evidence="1">Protein SypD</fullName>
    </submittedName>
</protein>
<dbReference type="SUPFAM" id="SSF52540">
    <property type="entry name" value="P-loop containing nucleoside triphosphate hydrolases"/>
    <property type="match status" value="1"/>
</dbReference>
<dbReference type="PANTHER" id="PTHR32309">
    <property type="entry name" value="TYROSINE-PROTEIN KINASE"/>
    <property type="match status" value="1"/>
</dbReference>
<dbReference type="EMBL" id="LNTY01000004">
    <property type="protein sequence ID" value="KXF83519.1"/>
    <property type="molecule type" value="Genomic_DNA"/>
</dbReference>
<name>A0A135IDJ0_9GAMM</name>
<dbReference type="AlphaFoldDB" id="A0A135IDJ0"/>
<dbReference type="InterPro" id="IPR050445">
    <property type="entry name" value="Bact_polysacc_biosynth/exp"/>
</dbReference>
<accession>A0A135IDJ0</accession>
<sequence>MNIPPSNLEVERIYYQIVRNDYKTLTIAATESGEGVTSLATALAQRSLLGGQSTLVVDLNLYHPTLESQGMTVSTYDNHYLPSPELVGVSGERAYFTGIIAPSKRETIMELRRPGSLDRYIEQWHRDYDLVIFDTSPISRMNANNIPPERVAASSDGTILVVMAGQTTEAQASESVKKLSDAGAHVLGCVLNDVENPSLKNEILREVGRLNRFFPHIAKWLRLKILKSHLLSLEI</sequence>
<dbReference type="InterPro" id="IPR027417">
    <property type="entry name" value="P-loop_NTPase"/>
</dbReference>
<dbReference type="PANTHER" id="PTHR32309:SF31">
    <property type="entry name" value="CAPSULAR EXOPOLYSACCHARIDE FAMILY"/>
    <property type="match status" value="1"/>
</dbReference>
<comment type="caution">
    <text evidence="1">The sequence shown here is derived from an EMBL/GenBank/DDBJ whole genome shotgun (WGS) entry which is preliminary data.</text>
</comment>
<proteinExistence type="predicted"/>
<dbReference type="Gene3D" id="3.40.50.300">
    <property type="entry name" value="P-loop containing nucleotide triphosphate hydrolases"/>
    <property type="match status" value="1"/>
</dbReference>
<keyword evidence="2" id="KW-1185">Reference proteome</keyword>
<evidence type="ECO:0000313" key="2">
    <source>
        <dbReference type="Proteomes" id="UP000070529"/>
    </source>
</evidence>
<organism evidence="1 2">
    <name type="scientific">Enterovibrio coralii</name>
    <dbReference type="NCBI Taxonomy" id="294935"/>
    <lineage>
        <taxon>Bacteria</taxon>
        <taxon>Pseudomonadati</taxon>
        <taxon>Pseudomonadota</taxon>
        <taxon>Gammaproteobacteria</taxon>
        <taxon>Vibrionales</taxon>
        <taxon>Vibrionaceae</taxon>
        <taxon>Enterovibrio</taxon>
    </lineage>
</organism>
<dbReference type="Proteomes" id="UP000070529">
    <property type="component" value="Unassembled WGS sequence"/>
</dbReference>
<dbReference type="OrthoDB" id="5812594at2"/>